<dbReference type="RefSeq" id="XP_001888366.1">
    <property type="nucleotide sequence ID" value="XM_001888331.1"/>
</dbReference>
<dbReference type="InParanoid" id="B0DWQ1"/>
<keyword evidence="2" id="KW-1185">Reference proteome</keyword>
<accession>B0DWQ1</accession>
<evidence type="ECO:0000313" key="2">
    <source>
        <dbReference type="Proteomes" id="UP000001194"/>
    </source>
</evidence>
<dbReference type="EMBL" id="DS547144">
    <property type="protein sequence ID" value="EDR00971.1"/>
    <property type="molecule type" value="Genomic_DNA"/>
</dbReference>
<dbReference type="Proteomes" id="UP000001194">
    <property type="component" value="Unassembled WGS sequence"/>
</dbReference>
<protein>
    <submittedName>
        <fullName evidence="1">Predicted protein</fullName>
    </submittedName>
</protein>
<proteinExistence type="predicted"/>
<organism evidence="2">
    <name type="scientific">Laccaria bicolor (strain S238N-H82 / ATCC MYA-4686)</name>
    <name type="common">Bicoloured deceiver</name>
    <name type="synonym">Laccaria laccata var. bicolor</name>
    <dbReference type="NCBI Taxonomy" id="486041"/>
    <lineage>
        <taxon>Eukaryota</taxon>
        <taxon>Fungi</taxon>
        <taxon>Dikarya</taxon>
        <taxon>Basidiomycota</taxon>
        <taxon>Agaricomycotina</taxon>
        <taxon>Agaricomycetes</taxon>
        <taxon>Agaricomycetidae</taxon>
        <taxon>Agaricales</taxon>
        <taxon>Agaricineae</taxon>
        <taxon>Hydnangiaceae</taxon>
        <taxon>Laccaria</taxon>
    </lineage>
</organism>
<dbReference type="HOGENOM" id="CLU_1170814_0_0_1"/>
<name>B0DWQ1_LACBS</name>
<dbReference type="KEGG" id="lbc:LACBIDRAFT_295668"/>
<sequence length="237" mass="25342">MISLLLRFGFDGACRSFSPTSHCTPSSTSLPILRVNIAQTSSQIIEATASEGAGGSAGRVPAPIYASFAPPGSLDKICQMAATFSSMSACSQPPTLSKRNQKLMTADFTAPSIPPSPAWATSLHLPILTAPSPLSSGTQPMSFGLIFDEDGQKSERGVAGGNACQEFKNRRSEEFPLAQLHTQDGRTKLEIVCVEIPGSKGIAAARWRGFKVHMIGMREDSQFQWIVHSSVKCPANW</sequence>
<dbReference type="AlphaFoldDB" id="B0DWQ1"/>
<evidence type="ECO:0000313" key="1">
    <source>
        <dbReference type="EMBL" id="EDR00971.1"/>
    </source>
</evidence>
<dbReference type="GeneID" id="6084065"/>
<reference evidence="1 2" key="1">
    <citation type="journal article" date="2008" name="Nature">
        <title>The genome of Laccaria bicolor provides insights into mycorrhizal symbiosis.</title>
        <authorList>
            <person name="Martin F."/>
            <person name="Aerts A."/>
            <person name="Ahren D."/>
            <person name="Brun A."/>
            <person name="Danchin E.G.J."/>
            <person name="Duchaussoy F."/>
            <person name="Gibon J."/>
            <person name="Kohler A."/>
            <person name="Lindquist E."/>
            <person name="Pereda V."/>
            <person name="Salamov A."/>
            <person name="Shapiro H.J."/>
            <person name="Wuyts J."/>
            <person name="Blaudez D."/>
            <person name="Buee M."/>
            <person name="Brokstein P."/>
            <person name="Canbaeck B."/>
            <person name="Cohen D."/>
            <person name="Courty P.E."/>
            <person name="Coutinho P.M."/>
            <person name="Delaruelle C."/>
            <person name="Detter J.C."/>
            <person name="Deveau A."/>
            <person name="DiFazio S."/>
            <person name="Duplessis S."/>
            <person name="Fraissinet-Tachet L."/>
            <person name="Lucic E."/>
            <person name="Frey-Klett P."/>
            <person name="Fourrey C."/>
            <person name="Feussner I."/>
            <person name="Gay G."/>
            <person name="Grimwood J."/>
            <person name="Hoegger P.J."/>
            <person name="Jain P."/>
            <person name="Kilaru S."/>
            <person name="Labbe J."/>
            <person name="Lin Y.C."/>
            <person name="Legue V."/>
            <person name="Le Tacon F."/>
            <person name="Marmeisse R."/>
            <person name="Melayah D."/>
            <person name="Montanini B."/>
            <person name="Muratet M."/>
            <person name="Nehls U."/>
            <person name="Niculita-Hirzel H."/>
            <person name="Oudot-Le Secq M.P."/>
            <person name="Peter M."/>
            <person name="Quesneville H."/>
            <person name="Rajashekar B."/>
            <person name="Reich M."/>
            <person name="Rouhier N."/>
            <person name="Schmutz J."/>
            <person name="Yin T."/>
            <person name="Chalot M."/>
            <person name="Henrissat B."/>
            <person name="Kuees U."/>
            <person name="Lucas S."/>
            <person name="Van de Peer Y."/>
            <person name="Podila G.K."/>
            <person name="Polle A."/>
            <person name="Pukkila P.J."/>
            <person name="Richardson P.M."/>
            <person name="Rouze P."/>
            <person name="Sanders I.R."/>
            <person name="Stajich J.E."/>
            <person name="Tunlid A."/>
            <person name="Tuskan G."/>
            <person name="Grigoriev I.V."/>
        </authorList>
    </citation>
    <scope>NUCLEOTIDE SEQUENCE [LARGE SCALE GENOMIC DNA]</scope>
    <source>
        <strain evidence="2">S238N-H82 / ATCC MYA-4686</strain>
    </source>
</reference>
<gene>
    <name evidence="1" type="ORF">LACBIDRAFT_295668</name>
</gene>